<evidence type="ECO:0000259" key="13">
    <source>
        <dbReference type="PROSITE" id="PS50011"/>
    </source>
</evidence>
<evidence type="ECO:0000313" key="17">
    <source>
        <dbReference type="Proteomes" id="UP000314982"/>
    </source>
</evidence>
<dbReference type="GO" id="GO:0006397">
    <property type="term" value="P:mRNA processing"/>
    <property type="evidence" value="ECO:0007669"/>
    <property type="project" value="InterPro"/>
</dbReference>
<dbReference type="GO" id="GO:0045087">
    <property type="term" value="P:innate immune response"/>
    <property type="evidence" value="ECO:0007669"/>
    <property type="project" value="UniProtKB-KW"/>
</dbReference>
<dbReference type="Ensembl" id="ENSHHUT00000087161.1">
    <property type="protein sequence ID" value="ENSHHUP00000084518.1"/>
    <property type="gene ID" value="ENSHHUG00000049003.1"/>
</dbReference>
<dbReference type="AlphaFoldDB" id="A0A4W5REW2"/>
<dbReference type="CDD" id="cd08330">
    <property type="entry name" value="CARD_ASC_NALP1"/>
    <property type="match status" value="1"/>
</dbReference>
<keyword evidence="9" id="KW-0418">Kinase</keyword>
<protein>
    <recommendedName>
        <fullName evidence="2">non-specific serine/threonine protein kinase</fullName>
        <ecNumber evidence="2">2.7.11.1</ecNumber>
    </recommendedName>
</protein>
<dbReference type="GO" id="GO:0070059">
    <property type="term" value="P:intrinsic apoptotic signaling pathway in response to endoplasmic reticulum stress"/>
    <property type="evidence" value="ECO:0007669"/>
    <property type="project" value="TreeGrafter"/>
</dbReference>
<evidence type="ECO:0000256" key="11">
    <source>
        <dbReference type="ARBA" id="ARBA00022859"/>
    </source>
</evidence>
<dbReference type="GO" id="GO:0005524">
    <property type="term" value="F:ATP binding"/>
    <property type="evidence" value="ECO:0007669"/>
    <property type="project" value="UniProtKB-KW"/>
</dbReference>
<feature type="domain" description="CARD" evidence="14">
    <location>
        <begin position="61"/>
        <end position="151"/>
    </location>
</feature>
<evidence type="ECO:0000259" key="15">
    <source>
        <dbReference type="PROSITE" id="PS51392"/>
    </source>
</evidence>
<dbReference type="PROSITE" id="PS00108">
    <property type="entry name" value="PROTEIN_KINASE_ST"/>
    <property type="match status" value="1"/>
</dbReference>
<organism evidence="16 17">
    <name type="scientific">Hucho hucho</name>
    <name type="common">huchen</name>
    <dbReference type="NCBI Taxonomy" id="62062"/>
    <lineage>
        <taxon>Eukaryota</taxon>
        <taxon>Metazoa</taxon>
        <taxon>Chordata</taxon>
        <taxon>Craniata</taxon>
        <taxon>Vertebrata</taxon>
        <taxon>Euteleostomi</taxon>
        <taxon>Actinopterygii</taxon>
        <taxon>Neopterygii</taxon>
        <taxon>Teleostei</taxon>
        <taxon>Protacanthopterygii</taxon>
        <taxon>Salmoniformes</taxon>
        <taxon>Salmonidae</taxon>
        <taxon>Salmoninae</taxon>
        <taxon>Hucho</taxon>
    </lineage>
</organism>
<keyword evidence="4" id="KW-0723">Serine/threonine-protein kinase</keyword>
<dbReference type="Gene3D" id="3.30.200.20">
    <property type="entry name" value="Phosphorylase Kinase, domain 1"/>
    <property type="match status" value="1"/>
</dbReference>
<evidence type="ECO:0000256" key="4">
    <source>
        <dbReference type="ARBA" id="ARBA00022527"/>
    </source>
</evidence>
<dbReference type="GO" id="GO:0042981">
    <property type="term" value="P:regulation of apoptotic process"/>
    <property type="evidence" value="ECO:0007669"/>
    <property type="project" value="InterPro"/>
</dbReference>
<sequence>MPIADDLLRRGMIQYEMFSNITTSKTNQGKMREVYKALQSGGTPLKAAFYRILLENERILVINLGAEFMDRHRAELIQRVREVMPIADDLLRRGMIYPAVYSNIQTSKTSQDQMRELYKAVQSGGPEVKSAFYRILLKQEPHLVINLGDAVGDLEEGLNIGESSSGSFALEVNEVMDMDLQPGPALPPASNILPGTGRKPAALASDEKSVGKITYYTNNHLGIGADGIVFRGDFLCDDDNKRPVAVKRIELAKQSYADREVALLLKLDDNPHVVRYFCTEKDGQFLYIAIERCAASLDKCFTKENPFDLRGLKPVMLLQQTMIGLKHLHYHNIVHRDVKPHNILLKDHSDSVTVKISDFGMSKQLADGRQSYSMRSGALGTMGWNAPEVLDESRKVNPTSAVDIFSAGCVFYYVLTGGKHPFGEPYRQAGNIVDGKYNLDGLQKDKHEDIVATDLIEQMLSMEPQRRPSAESVLKHPFFWSLKKQLQFFQDVSDRIVKETSDGPIIQQLESGGQEVVRNNWMEHITAVLRKG</sequence>
<evidence type="ECO:0000256" key="3">
    <source>
        <dbReference type="ARBA" id="ARBA00022490"/>
    </source>
</evidence>
<dbReference type="Pfam" id="PF00069">
    <property type="entry name" value="Pkinase"/>
    <property type="match status" value="1"/>
</dbReference>
<dbReference type="Gene3D" id="1.20.1440.180">
    <property type="entry name" value="KEN domain"/>
    <property type="match status" value="1"/>
</dbReference>
<feature type="domain" description="Protein kinase" evidence="13">
    <location>
        <begin position="215"/>
        <end position="479"/>
    </location>
</feature>
<dbReference type="Proteomes" id="UP000314982">
    <property type="component" value="Unassembled WGS sequence"/>
</dbReference>
<proteinExistence type="predicted"/>
<dbReference type="GeneTree" id="ENSGT00940000159761"/>
<dbReference type="GO" id="GO:0036498">
    <property type="term" value="P:IRE1-mediated unfolded protein response"/>
    <property type="evidence" value="ECO:0007669"/>
    <property type="project" value="TreeGrafter"/>
</dbReference>
<dbReference type="Pfam" id="PF00619">
    <property type="entry name" value="CARD"/>
    <property type="match status" value="1"/>
</dbReference>
<dbReference type="PANTHER" id="PTHR13954:SF6">
    <property type="entry name" value="NON-SPECIFIC SERINE_THREONINE PROTEIN KINASE"/>
    <property type="match status" value="1"/>
</dbReference>
<reference evidence="16" key="2">
    <citation type="submission" date="2025-08" db="UniProtKB">
        <authorList>
            <consortium name="Ensembl"/>
        </authorList>
    </citation>
    <scope>IDENTIFICATION</scope>
</reference>
<evidence type="ECO:0000256" key="8">
    <source>
        <dbReference type="ARBA" id="ARBA00022741"/>
    </source>
</evidence>
<evidence type="ECO:0000256" key="6">
    <source>
        <dbReference type="ARBA" id="ARBA00022679"/>
    </source>
</evidence>
<dbReference type="InterPro" id="IPR010513">
    <property type="entry name" value="KEN_dom"/>
</dbReference>
<dbReference type="PROSITE" id="PS51392">
    <property type="entry name" value="KEN"/>
    <property type="match status" value="1"/>
</dbReference>
<dbReference type="SUPFAM" id="SSF47986">
    <property type="entry name" value="DEATH domain"/>
    <property type="match status" value="2"/>
</dbReference>
<dbReference type="GO" id="GO:0004521">
    <property type="term" value="F:RNA endonuclease activity"/>
    <property type="evidence" value="ECO:0007669"/>
    <property type="project" value="InterPro"/>
</dbReference>
<feature type="domain" description="KEN" evidence="15">
    <location>
        <begin position="482"/>
        <end position="532"/>
    </location>
</feature>
<dbReference type="PROSITE" id="PS50011">
    <property type="entry name" value="PROTEIN_KINASE_DOM"/>
    <property type="match status" value="1"/>
</dbReference>
<evidence type="ECO:0000256" key="1">
    <source>
        <dbReference type="ARBA" id="ARBA00004514"/>
    </source>
</evidence>
<reference evidence="17" key="1">
    <citation type="submission" date="2018-06" db="EMBL/GenBank/DDBJ databases">
        <title>Genome assembly of Danube salmon.</title>
        <authorList>
            <person name="Macqueen D.J."/>
            <person name="Gundappa M.K."/>
        </authorList>
    </citation>
    <scope>NUCLEOTIDE SEQUENCE [LARGE SCALE GENOMIC DNA]</scope>
</reference>
<dbReference type="InterPro" id="IPR011029">
    <property type="entry name" value="DEATH-like_dom_sf"/>
</dbReference>
<keyword evidence="7" id="KW-0732">Signal</keyword>
<evidence type="ECO:0000256" key="7">
    <source>
        <dbReference type="ARBA" id="ARBA00022729"/>
    </source>
</evidence>
<dbReference type="SUPFAM" id="SSF56112">
    <property type="entry name" value="Protein kinase-like (PK-like)"/>
    <property type="match status" value="1"/>
</dbReference>
<keyword evidence="8" id="KW-0547">Nucleotide-binding</keyword>
<dbReference type="InterPro" id="IPR033516">
    <property type="entry name" value="CARD8/ASC/NALP1_CARD"/>
</dbReference>
<dbReference type="FunFam" id="3.30.200.20:FF:000077">
    <property type="entry name" value="Putative Serine/threonine-protein kinase/endoribonuclease IRE1"/>
    <property type="match status" value="1"/>
</dbReference>
<dbReference type="PANTHER" id="PTHR13954">
    <property type="entry name" value="IRE1-RELATED"/>
    <property type="match status" value="1"/>
</dbReference>
<dbReference type="GO" id="GO:0004674">
    <property type="term" value="F:protein serine/threonine kinase activity"/>
    <property type="evidence" value="ECO:0007669"/>
    <property type="project" value="UniProtKB-KW"/>
</dbReference>
<dbReference type="STRING" id="62062.ENSHHUP00000084518"/>
<evidence type="ECO:0000256" key="12">
    <source>
        <dbReference type="ARBA" id="ARBA00023198"/>
    </source>
</evidence>
<dbReference type="GO" id="GO:0005829">
    <property type="term" value="C:cytosol"/>
    <property type="evidence" value="ECO:0007669"/>
    <property type="project" value="UniProtKB-SubCell"/>
</dbReference>
<keyword evidence="5" id="KW-0399">Innate immunity</keyword>
<keyword evidence="6" id="KW-0808">Transferase</keyword>
<reference evidence="16" key="3">
    <citation type="submission" date="2025-09" db="UniProtKB">
        <authorList>
            <consortium name="Ensembl"/>
        </authorList>
    </citation>
    <scope>IDENTIFICATION</scope>
</reference>
<keyword evidence="17" id="KW-1185">Reference proteome</keyword>
<dbReference type="Pfam" id="PF06479">
    <property type="entry name" value="Ribonuc_2-5A"/>
    <property type="match status" value="1"/>
</dbReference>
<keyword evidence="12" id="KW-0395">Inflammatory response</keyword>
<dbReference type="GO" id="GO:1990604">
    <property type="term" value="C:IRE1-TRAF2-ASK1 complex"/>
    <property type="evidence" value="ECO:0007669"/>
    <property type="project" value="TreeGrafter"/>
</dbReference>
<dbReference type="GO" id="GO:0006954">
    <property type="term" value="P:inflammatory response"/>
    <property type="evidence" value="ECO:0007669"/>
    <property type="project" value="UniProtKB-KW"/>
</dbReference>
<dbReference type="InterPro" id="IPR000719">
    <property type="entry name" value="Prot_kinase_dom"/>
</dbReference>
<dbReference type="InterPro" id="IPR011009">
    <property type="entry name" value="Kinase-like_dom_sf"/>
</dbReference>
<evidence type="ECO:0000256" key="5">
    <source>
        <dbReference type="ARBA" id="ARBA00022588"/>
    </source>
</evidence>
<evidence type="ECO:0000256" key="2">
    <source>
        <dbReference type="ARBA" id="ARBA00012513"/>
    </source>
</evidence>
<name>A0A4W5REW2_9TELE</name>
<evidence type="ECO:0000256" key="9">
    <source>
        <dbReference type="ARBA" id="ARBA00022777"/>
    </source>
</evidence>
<evidence type="ECO:0000313" key="16">
    <source>
        <dbReference type="Ensembl" id="ENSHHUP00000084518.1"/>
    </source>
</evidence>
<dbReference type="Gene3D" id="1.10.510.10">
    <property type="entry name" value="Transferase(Phosphotransferase) domain 1"/>
    <property type="match status" value="1"/>
</dbReference>
<dbReference type="GO" id="GO:0051082">
    <property type="term" value="F:unfolded protein binding"/>
    <property type="evidence" value="ECO:0007669"/>
    <property type="project" value="TreeGrafter"/>
</dbReference>
<accession>A0A4W5REW2</accession>
<dbReference type="SMART" id="SM00220">
    <property type="entry name" value="S_TKc"/>
    <property type="match status" value="1"/>
</dbReference>
<keyword evidence="10" id="KW-0067">ATP-binding</keyword>
<evidence type="ECO:0000259" key="14">
    <source>
        <dbReference type="PROSITE" id="PS50209"/>
    </source>
</evidence>
<dbReference type="InterPro" id="IPR038357">
    <property type="entry name" value="KEN_sf"/>
</dbReference>
<dbReference type="Gene3D" id="1.10.533.10">
    <property type="entry name" value="Death Domain, Fas"/>
    <property type="match status" value="2"/>
</dbReference>
<keyword evidence="11" id="KW-0391">Immunity</keyword>
<dbReference type="InterPro" id="IPR008271">
    <property type="entry name" value="Ser/Thr_kinase_AS"/>
</dbReference>
<comment type="subcellular location">
    <subcellularLocation>
        <location evidence="1">Cytoplasm</location>
        <location evidence="1">Cytosol</location>
    </subcellularLocation>
</comment>
<evidence type="ECO:0000256" key="10">
    <source>
        <dbReference type="ARBA" id="ARBA00022840"/>
    </source>
</evidence>
<dbReference type="EC" id="2.7.11.1" evidence="2"/>
<dbReference type="PROSITE" id="PS50209">
    <property type="entry name" value="CARD"/>
    <property type="match status" value="1"/>
</dbReference>
<keyword evidence="3" id="KW-0963">Cytoplasm</keyword>
<dbReference type="InterPro" id="IPR045133">
    <property type="entry name" value="IRE1/2-like"/>
</dbReference>
<dbReference type="InterPro" id="IPR001315">
    <property type="entry name" value="CARD"/>
</dbReference>